<dbReference type="PANTHER" id="PTHR12262">
    <property type="entry name" value="CCR4-NOT TRANSCRIPTION COMPLEX SUBUNIT 9"/>
    <property type="match status" value="1"/>
</dbReference>
<dbReference type="Pfam" id="PF00118">
    <property type="entry name" value="Cpn60_TCP1"/>
    <property type="match status" value="1"/>
</dbReference>
<dbReference type="GO" id="GO:0006402">
    <property type="term" value="P:mRNA catabolic process"/>
    <property type="evidence" value="ECO:0007669"/>
    <property type="project" value="InterPro"/>
</dbReference>
<reference evidence="1 2" key="1">
    <citation type="submission" date="2018-09" db="EMBL/GenBank/DDBJ databases">
        <title>A high-quality reference genome of wild soybean provides a powerful tool to mine soybean genomes.</title>
        <authorList>
            <person name="Xie M."/>
            <person name="Chung C.Y.L."/>
            <person name="Li M.-W."/>
            <person name="Wong F.-L."/>
            <person name="Chan T.-F."/>
            <person name="Lam H.-M."/>
        </authorList>
    </citation>
    <scope>NUCLEOTIDE SEQUENCE [LARGE SCALE GENOMIC DNA]</scope>
    <source>
        <strain evidence="2">cv. W05</strain>
        <tissue evidence="1">Hypocotyl of etiolated seedlings</tissue>
    </source>
</reference>
<evidence type="ECO:0000313" key="2">
    <source>
        <dbReference type="Proteomes" id="UP000289340"/>
    </source>
</evidence>
<dbReference type="InterPro" id="IPR027409">
    <property type="entry name" value="GroEL-like_apical_dom_sf"/>
</dbReference>
<comment type="caution">
    <text evidence="1">The sequence shown here is derived from an EMBL/GenBank/DDBJ whole genome shotgun (WGS) entry which is preliminary data.</text>
</comment>
<dbReference type="AlphaFoldDB" id="A0A445FT27"/>
<organism evidence="1 2">
    <name type="scientific">Glycine soja</name>
    <name type="common">Wild soybean</name>
    <dbReference type="NCBI Taxonomy" id="3848"/>
    <lineage>
        <taxon>Eukaryota</taxon>
        <taxon>Viridiplantae</taxon>
        <taxon>Streptophyta</taxon>
        <taxon>Embryophyta</taxon>
        <taxon>Tracheophyta</taxon>
        <taxon>Spermatophyta</taxon>
        <taxon>Magnoliopsida</taxon>
        <taxon>eudicotyledons</taxon>
        <taxon>Gunneridae</taxon>
        <taxon>Pentapetalae</taxon>
        <taxon>rosids</taxon>
        <taxon>fabids</taxon>
        <taxon>Fabales</taxon>
        <taxon>Fabaceae</taxon>
        <taxon>Papilionoideae</taxon>
        <taxon>50 kb inversion clade</taxon>
        <taxon>NPAAA clade</taxon>
        <taxon>indigoferoid/millettioid clade</taxon>
        <taxon>Phaseoleae</taxon>
        <taxon>Glycine</taxon>
        <taxon>Glycine subgen. Soja</taxon>
    </lineage>
</organism>
<dbReference type="InterPro" id="IPR011989">
    <property type="entry name" value="ARM-like"/>
</dbReference>
<proteinExistence type="predicted"/>
<accession>A0A445FT27</accession>
<evidence type="ECO:0000313" key="1">
    <source>
        <dbReference type="EMBL" id="RZB52026.1"/>
    </source>
</evidence>
<dbReference type="EMBL" id="QZWG01000018">
    <property type="protein sequence ID" value="RZB52026.1"/>
    <property type="molecule type" value="Genomic_DNA"/>
</dbReference>
<name>A0A445FT27_GLYSO</name>
<dbReference type="SUPFAM" id="SSF52029">
    <property type="entry name" value="GroEL apical domain-like"/>
    <property type="match status" value="1"/>
</dbReference>
<dbReference type="Gene3D" id="3.50.7.10">
    <property type="entry name" value="GroEL"/>
    <property type="match status" value="1"/>
</dbReference>
<gene>
    <name evidence="1" type="ORF">D0Y65_048450</name>
</gene>
<keyword evidence="2" id="KW-1185">Reference proteome</keyword>
<dbReference type="Gene3D" id="1.25.10.10">
    <property type="entry name" value="Leucine-rich Repeat Variant"/>
    <property type="match status" value="1"/>
</dbReference>
<dbReference type="GO" id="GO:0005524">
    <property type="term" value="F:ATP binding"/>
    <property type="evidence" value="ECO:0007669"/>
    <property type="project" value="InterPro"/>
</dbReference>
<dbReference type="InterPro" id="IPR007216">
    <property type="entry name" value="CNOT9"/>
</dbReference>
<dbReference type="InterPro" id="IPR002423">
    <property type="entry name" value="Cpn60/GroEL/TCP-1"/>
</dbReference>
<protein>
    <submittedName>
        <fullName evidence="1">T-complex protein 1 subunit zeta 1 isoform A</fullName>
    </submittedName>
</protein>
<sequence>MANIPRSHPLPPQSVLCFYCGGRRGKIATNKGEKDPTSDMLFGAPSATGKDRNGMVFVEHLILKLSNPDLRENALHELSKVVLTFHRFSTLAHTVNILYILEELFQDLAPLLWNSFGTMAALLQEIVSIFPVISPRNLTPAQLTRVCNALALFQWNRMVLRFRCCSNTVLLWLGGSRCVAEFHVIEIHTAIADYCGCGQHSTAIFRLQFRTMVQSHILCQVFFSFFLCCIVVTEDIEEQSEVNSGFFYSSAEQREAMVAAERRQVDEKVTRIIELKNKVCSGNDSNFVVINQKGIDPPSLDLLAREGILVSHSPPLIWFGIAYLLLRSLCDDLDKKCHGFLWGDTDQTPKVHVVTCLVMCMPKVEAGLGIR</sequence>
<feature type="non-terminal residue" evidence="1">
    <location>
        <position position="371"/>
    </location>
</feature>
<dbReference type="Pfam" id="PF04078">
    <property type="entry name" value="Rcd1"/>
    <property type="match status" value="1"/>
</dbReference>
<dbReference type="GO" id="GO:0030014">
    <property type="term" value="C:CCR4-NOT complex"/>
    <property type="evidence" value="ECO:0007669"/>
    <property type="project" value="InterPro"/>
</dbReference>
<dbReference type="Proteomes" id="UP000289340">
    <property type="component" value="Chromosome 18"/>
</dbReference>